<dbReference type="InterPro" id="IPR006311">
    <property type="entry name" value="TAT_signal"/>
</dbReference>
<keyword evidence="5" id="KW-0574">Periplasm</keyword>
<dbReference type="InterPro" id="IPR005669">
    <property type="entry name" value="Thiosulph/SO4-bd"/>
</dbReference>
<comment type="subcellular location">
    <subcellularLocation>
        <location evidence="1">Periplasm</location>
    </subcellularLocation>
</comment>
<sequence>MPVDIGRRGALAGGLALGAAGLLARPTPAQAATMLLNVSYDPTRELYAEIDRAFMADWARAHGGEVVMVRTSNGGSGAQARSVLDGAPADVVTLGLGYDIDMLAAHGLLAHDWQLRLPHQSTPFSSTIVFLVRHGNPKKIHDWGDLIRSDVSVVTPNPKTSGGARWNFLAAWGWAARQPGASAQSAQDYMKALFARVPVLDTGARGATNSFVQRGMGDVLVAWEDEALLAVRDIGNGAFDLVRPSISVLAEPPVAVVDRNVQAHGTQAQAEGFVRFLYTPAAQEIGAKHYFRPSDQAVAARHADVLPPIDTFDISSFGGWSAAQAKFFADGGVFDQIYTPH</sequence>
<evidence type="ECO:0000313" key="8">
    <source>
        <dbReference type="Proteomes" id="UP000032679"/>
    </source>
</evidence>
<keyword evidence="8" id="KW-1185">Reference proteome</keyword>
<comment type="caution">
    <text evidence="7">The sequence shown here is derived from an EMBL/GenBank/DDBJ whole genome shotgun (WGS) entry which is preliminary data.</text>
</comment>
<dbReference type="NCBIfam" id="TIGR00971">
    <property type="entry name" value="3a0106s03"/>
    <property type="match status" value="1"/>
</dbReference>
<protein>
    <submittedName>
        <fullName evidence="7">Thiosulphate-binding protein</fullName>
    </submittedName>
</protein>
<feature type="chain" id="PRO_5002308019" evidence="6">
    <location>
        <begin position="32"/>
        <end position="341"/>
    </location>
</feature>
<evidence type="ECO:0000256" key="6">
    <source>
        <dbReference type="SAM" id="SignalP"/>
    </source>
</evidence>
<dbReference type="Proteomes" id="UP000032679">
    <property type="component" value="Unassembled WGS sequence"/>
</dbReference>
<dbReference type="STRING" id="1231623.Tasa_002_075"/>
<dbReference type="NCBIfam" id="NF008022">
    <property type="entry name" value="PRK10752.1"/>
    <property type="match status" value="1"/>
</dbReference>
<dbReference type="InterPro" id="IPR034408">
    <property type="entry name" value="Sulphate/thiosulphate_BS"/>
</dbReference>
<evidence type="ECO:0000256" key="3">
    <source>
        <dbReference type="ARBA" id="ARBA00022448"/>
    </source>
</evidence>
<dbReference type="GO" id="GO:0042597">
    <property type="term" value="C:periplasmic space"/>
    <property type="evidence" value="ECO:0007669"/>
    <property type="project" value="UniProtKB-SubCell"/>
</dbReference>
<dbReference type="GO" id="GO:1901681">
    <property type="term" value="F:sulfur compound binding"/>
    <property type="evidence" value="ECO:0007669"/>
    <property type="project" value="InterPro"/>
</dbReference>
<dbReference type="PANTHER" id="PTHR30368">
    <property type="entry name" value="SULFATE-BINDING PROTEIN"/>
    <property type="match status" value="1"/>
</dbReference>
<evidence type="ECO:0000313" key="7">
    <source>
        <dbReference type="EMBL" id="GAN52795.1"/>
    </source>
</evidence>
<organism evidence="7 8">
    <name type="scientific">Tanticharoenia sakaeratensis NBRC 103193</name>
    <dbReference type="NCBI Taxonomy" id="1231623"/>
    <lineage>
        <taxon>Bacteria</taxon>
        <taxon>Pseudomonadati</taxon>
        <taxon>Pseudomonadota</taxon>
        <taxon>Alphaproteobacteria</taxon>
        <taxon>Acetobacterales</taxon>
        <taxon>Acetobacteraceae</taxon>
        <taxon>Tanticharoenia</taxon>
    </lineage>
</organism>
<dbReference type="EMBL" id="BALE01000002">
    <property type="protein sequence ID" value="GAN52795.1"/>
    <property type="molecule type" value="Genomic_DNA"/>
</dbReference>
<evidence type="ECO:0000256" key="4">
    <source>
        <dbReference type="ARBA" id="ARBA00022729"/>
    </source>
</evidence>
<gene>
    <name evidence="7" type="ORF">Tasa_002_075</name>
</gene>
<dbReference type="PROSITE" id="PS51318">
    <property type="entry name" value="TAT"/>
    <property type="match status" value="1"/>
</dbReference>
<name>A0A0D6MH71_9PROT</name>
<dbReference type="CDD" id="cd01005">
    <property type="entry name" value="PBP2_CysP"/>
    <property type="match status" value="1"/>
</dbReference>
<dbReference type="GO" id="GO:1902358">
    <property type="term" value="P:sulfate transmembrane transport"/>
    <property type="evidence" value="ECO:0007669"/>
    <property type="project" value="InterPro"/>
</dbReference>
<dbReference type="GO" id="GO:0140104">
    <property type="term" value="F:molecular carrier activity"/>
    <property type="evidence" value="ECO:0007669"/>
    <property type="project" value="InterPro"/>
</dbReference>
<proteinExistence type="inferred from homology"/>
<evidence type="ECO:0000256" key="2">
    <source>
        <dbReference type="ARBA" id="ARBA00006099"/>
    </source>
</evidence>
<dbReference type="AlphaFoldDB" id="A0A0D6MH71"/>
<feature type="signal peptide" evidence="6">
    <location>
        <begin position="1"/>
        <end position="31"/>
    </location>
</feature>
<keyword evidence="3" id="KW-0813">Transport</keyword>
<keyword evidence="4 6" id="KW-0732">Signal</keyword>
<reference evidence="7 8" key="1">
    <citation type="submission" date="2012-10" db="EMBL/GenBank/DDBJ databases">
        <title>Genome sequencing of Tanticharoenia sakaeratensis NBRC 103193.</title>
        <authorList>
            <person name="Azuma Y."/>
            <person name="Hadano H."/>
            <person name="Hirakawa H."/>
            <person name="Matsushita K."/>
        </authorList>
    </citation>
    <scope>NUCLEOTIDE SEQUENCE [LARGE SCALE GENOMIC DNA]</scope>
    <source>
        <strain evidence="7 8">NBRC 103193</strain>
    </source>
</reference>
<dbReference type="PANTHER" id="PTHR30368:SF2">
    <property type="entry name" value="SULFATE-BINDING PROTEIN"/>
    <property type="match status" value="1"/>
</dbReference>
<dbReference type="PROSITE" id="PS00757">
    <property type="entry name" value="PROK_SULFATE_BIND_2"/>
    <property type="match status" value="1"/>
</dbReference>
<dbReference type="SUPFAM" id="SSF53850">
    <property type="entry name" value="Periplasmic binding protein-like II"/>
    <property type="match status" value="1"/>
</dbReference>
<dbReference type="RefSeq" id="WP_048846116.1">
    <property type="nucleotide sequence ID" value="NZ_BALE01000002.1"/>
</dbReference>
<dbReference type="OrthoDB" id="9802127at2"/>
<dbReference type="Pfam" id="PF13531">
    <property type="entry name" value="SBP_bac_11"/>
    <property type="match status" value="1"/>
</dbReference>
<evidence type="ECO:0000256" key="1">
    <source>
        <dbReference type="ARBA" id="ARBA00004418"/>
    </source>
</evidence>
<accession>A0A0D6MH71</accession>
<comment type="similarity">
    <text evidence="2">Belongs to the prokaryotic sulfate-binding protein family.</text>
</comment>
<dbReference type="Gene3D" id="3.40.190.10">
    <property type="entry name" value="Periplasmic binding protein-like II"/>
    <property type="match status" value="2"/>
</dbReference>
<evidence type="ECO:0000256" key="5">
    <source>
        <dbReference type="ARBA" id="ARBA00022764"/>
    </source>
</evidence>